<evidence type="ECO:0000313" key="6">
    <source>
        <dbReference type="Proteomes" id="UP001277761"/>
    </source>
</evidence>
<protein>
    <submittedName>
        <fullName evidence="5">Aminotransferase class I/II-fold pyridoxal phosphate-dependent enzyme</fullName>
    </submittedName>
</protein>
<organism evidence="5 6">
    <name type="scientific">Patulibacter brassicae</name>
    <dbReference type="NCBI Taxonomy" id="1705717"/>
    <lineage>
        <taxon>Bacteria</taxon>
        <taxon>Bacillati</taxon>
        <taxon>Actinomycetota</taxon>
        <taxon>Thermoleophilia</taxon>
        <taxon>Solirubrobacterales</taxon>
        <taxon>Patulibacteraceae</taxon>
        <taxon>Patulibacter</taxon>
    </lineage>
</organism>
<dbReference type="InterPro" id="IPR015424">
    <property type="entry name" value="PyrdxlP-dep_Trfase"/>
</dbReference>
<dbReference type="Pfam" id="PF00155">
    <property type="entry name" value="Aminotran_1_2"/>
    <property type="match status" value="1"/>
</dbReference>
<dbReference type="RefSeq" id="WP_319955076.1">
    <property type="nucleotide sequence ID" value="NZ_JAXAVX010000009.1"/>
</dbReference>
<keyword evidence="2" id="KW-0808">Transferase</keyword>
<evidence type="ECO:0000256" key="1">
    <source>
        <dbReference type="ARBA" id="ARBA00022576"/>
    </source>
</evidence>
<dbReference type="PANTHER" id="PTHR43643">
    <property type="entry name" value="HISTIDINOL-PHOSPHATE AMINOTRANSFERASE 2"/>
    <property type="match status" value="1"/>
</dbReference>
<reference evidence="5 6" key="1">
    <citation type="submission" date="2023-11" db="EMBL/GenBank/DDBJ databases">
        <authorList>
            <person name="Xu M."/>
            <person name="Jiang T."/>
        </authorList>
    </citation>
    <scope>NUCLEOTIDE SEQUENCE [LARGE SCALE GENOMIC DNA]</scope>
    <source>
        <strain evidence="5 6">SD</strain>
    </source>
</reference>
<dbReference type="InterPro" id="IPR015422">
    <property type="entry name" value="PyrdxlP-dep_Trfase_small"/>
</dbReference>
<keyword evidence="3" id="KW-0663">Pyridoxal phosphate</keyword>
<evidence type="ECO:0000313" key="5">
    <source>
        <dbReference type="EMBL" id="MDX8152925.1"/>
    </source>
</evidence>
<dbReference type="InterPro" id="IPR015421">
    <property type="entry name" value="PyrdxlP-dep_Trfase_major"/>
</dbReference>
<name>A0ABU4VNB8_9ACTN</name>
<dbReference type="GO" id="GO:0008483">
    <property type="term" value="F:transaminase activity"/>
    <property type="evidence" value="ECO:0007669"/>
    <property type="project" value="UniProtKB-KW"/>
</dbReference>
<evidence type="ECO:0000256" key="3">
    <source>
        <dbReference type="ARBA" id="ARBA00022898"/>
    </source>
</evidence>
<dbReference type="EMBL" id="JAXAVX010000009">
    <property type="protein sequence ID" value="MDX8152925.1"/>
    <property type="molecule type" value="Genomic_DNA"/>
</dbReference>
<gene>
    <name evidence="5" type="ORF">SK069_15100</name>
</gene>
<dbReference type="CDD" id="cd00609">
    <property type="entry name" value="AAT_like"/>
    <property type="match status" value="1"/>
</dbReference>
<dbReference type="PANTHER" id="PTHR43643:SF3">
    <property type="entry name" value="HISTIDINOL-PHOSPHATE AMINOTRANSFERASE"/>
    <property type="match status" value="1"/>
</dbReference>
<feature type="domain" description="Aminotransferase class I/classII large" evidence="4">
    <location>
        <begin position="49"/>
        <end position="357"/>
    </location>
</feature>
<dbReference type="Gene3D" id="3.40.640.10">
    <property type="entry name" value="Type I PLP-dependent aspartate aminotransferase-like (Major domain)"/>
    <property type="match status" value="1"/>
</dbReference>
<keyword evidence="6" id="KW-1185">Reference proteome</keyword>
<evidence type="ECO:0000259" key="4">
    <source>
        <dbReference type="Pfam" id="PF00155"/>
    </source>
</evidence>
<dbReference type="SUPFAM" id="SSF53383">
    <property type="entry name" value="PLP-dependent transferases"/>
    <property type="match status" value="1"/>
</dbReference>
<dbReference type="Proteomes" id="UP001277761">
    <property type="component" value="Unassembled WGS sequence"/>
</dbReference>
<sequence length="366" mass="39111">MGLLDRYRQFEGLSEEEVNAGLRREANDRRTRELARAAPLDLSRTTWPELPPPEVVSAITFAARRALNRYAEGRDGELRDGLAARHGVAAERIVVGEGASGLLQRACAALLGPGDEVLLPWPCYPLYPLAVRDAGAQPVAVDGLDPERLLERVGPRTRLVLLGGPNDPTGDLLGVVAVRELLRRLPAAVTVVVDEALREFVDREDRDALLRLTDEDPRLIVLRSFSKAWGLASLRCGFAVGADATRLAALVPRLGLPGLTLAGATAALGHADALVDRRVRAVAANRERVTGELTAAGALVRPSQSCALWLRAPGLDAAALRSGLERHGVLAQSGDVFGDRDHVRLTVPAATDVPRVLRAYAAVVAA</sequence>
<accession>A0ABU4VNB8</accession>
<dbReference type="InterPro" id="IPR004839">
    <property type="entry name" value="Aminotransferase_I/II_large"/>
</dbReference>
<evidence type="ECO:0000256" key="2">
    <source>
        <dbReference type="ARBA" id="ARBA00022679"/>
    </source>
</evidence>
<dbReference type="Gene3D" id="3.90.1150.10">
    <property type="entry name" value="Aspartate Aminotransferase, domain 1"/>
    <property type="match status" value="1"/>
</dbReference>
<proteinExistence type="predicted"/>
<comment type="caution">
    <text evidence="5">The sequence shown here is derived from an EMBL/GenBank/DDBJ whole genome shotgun (WGS) entry which is preliminary data.</text>
</comment>
<keyword evidence="1 5" id="KW-0032">Aminotransferase</keyword>
<dbReference type="InterPro" id="IPR050106">
    <property type="entry name" value="HistidinolP_aminotransfase"/>
</dbReference>